<evidence type="ECO:0000256" key="1">
    <source>
        <dbReference type="SAM" id="Phobius"/>
    </source>
</evidence>
<evidence type="ECO:0000313" key="2">
    <source>
        <dbReference type="EMBL" id="KAK3259878.1"/>
    </source>
</evidence>
<evidence type="ECO:0000313" key="3">
    <source>
        <dbReference type="Proteomes" id="UP001190700"/>
    </source>
</evidence>
<keyword evidence="1" id="KW-0812">Transmembrane</keyword>
<dbReference type="AlphaFoldDB" id="A0AAE0KT95"/>
<dbReference type="EMBL" id="LGRX02018398">
    <property type="protein sequence ID" value="KAK3259878.1"/>
    <property type="molecule type" value="Genomic_DNA"/>
</dbReference>
<protein>
    <submittedName>
        <fullName evidence="2">Uncharacterized protein</fullName>
    </submittedName>
</protein>
<comment type="caution">
    <text evidence="2">The sequence shown here is derived from an EMBL/GenBank/DDBJ whole genome shotgun (WGS) entry which is preliminary data.</text>
</comment>
<dbReference type="Proteomes" id="UP001190700">
    <property type="component" value="Unassembled WGS sequence"/>
</dbReference>
<name>A0AAE0KT95_9CHLO</name>
<keyword evidence="1" id="KW-0472">Membrane</keyword>
<proteinExistence type="predicted"/>
<feature type="transmembrane region" description="Helical" evidence="1">
    <location>
        <begin position="33"/>
        <end position="52"/>
    </location>
</feature>
<organism evidence="2 3">
    <name type="scientific">Cymbomonas tetramitiformis</name>
    <dbReference type="NCBI Taxonomy" id="36881"/>
    <lineage>
        <taxon>Eukaryota</taxon>
        <taxon>Viridiplantae</taxon>
        <taxon>Chlorophyta</taxon>
        <taxon>Pyramimonadophyceae</taxon>
        <taxon>Pyramimonadales</taxon>
        <taxon>Pyramimonadaceae</taxon>
        <taxon>Cymbomonas</taxon>
    </lineage>
</organism>
<reference evidence="2 3" key="1">
    <citation type="journal article" date="2015" name="Genome Biol. Evol.">
        <title>Comparative Genomics of a Bacterivorous Green Alga Reveals Evolutionary Causalities and Consequences of Phago-Mixotrophic Mode of Nutrition.</title>
        <authorList>
            <person name="Burns J.A."/>
            <person name="Paasch A."/>
            <person name="Narechania A."/>
            <person name="Kim E."/>
        </authorList>
    </citation>
    <scope>NUCLEOTIDE SEQUENCE [LARGE SCALE GENOMIC DNA]</scope>
    <source>
        <strain evidence="2 3">PLY_AMNH</strain>
    </source>
</reference>
<sequence>MPALQTATGVILVLLAVKLVTECLLPTLHLPSYMMLVAIFICLSIGGCWGFVQRGEKGNSTSNSGC</sequence>
<gene>
    <name evidence="2" type="ORF">CYMTET_31141</name>
</gene>
<accession>A0AAE0KT95</accession>
<keyword evidence="3" id="KW-1185">Reference proteome</keyword>
<keyword evidence="1" id="KW-1133">Transmembrane helix</keyword>